<protein>
    <recommendedName>
        <fullName evidence="6">Terpene synthase N-terminal domain-containing protein</fullName>
    </recommendedName>
</protein>
<dbReference type="InterPro" id="IPR050148">
    <property type="entry name" value="Terpene_synthase-like"/>
</dbReference>
<dbReference type="EnsemblPlants" id="ONIVA03G19230.1">
    <property type="protein sequence ID" value="ONIVA03G19230.1"/>
    <property type="gene ID" value="ONIVA03G19230"/>
</dbReference>
<dbReference type="Proteomes" id="UP000006591">
    <property type="component" value="Chromosome 3"/>
</dbReference>
<reference evidence="4" key="2">
    <citation type="submission" date="2018-04" db="EMBL/GenBank/DDBJ databases">
        <title>OnivRS2 (Oryza nivara Reference Sequence Version 2).</title>
        <authorList>
            <person name="Zhang J."/>
            <person name="Kudrna D."/>
            <person name="Lee S."/>
            <person name="Talag J."/>
            <person name="Rajasekar S."/>
            <person name="Welchert J."/>
            <person name="Hsing Y.-I."/>
            <person name="Wing R.A."/>
        </authorList>
    </citation>
    <scope>NUCLEOTIDE SEQUENCE [LARGE SCALE GENOMIC DNA]</scope>
    <source>
        <strain evidence="4">SL10</strain>
    </source>
</reference>
<feature type="domain" description="Terpene synthase N-terminal" evidence="2">
    <location>
        <begin position="15"/>
        <end position="177"/>
    </location>
</feature>
<proteinExistence type="predicted"/>
<dbReference type="Pfam" id="PF03936">
    <property type="entry name" value="Terpene_synth_C"/>
    <property type="match status" value="1"/>
</dbReference>
<evidence type="ECO:0000259" key="3">
    <source>
        <dbReference type="Pfam" id="PF03936"/>
    </source>
</evidence>
<evidence type="ECO:0000313" key="5">
    <source>
        <dbReference type="Proteomes" id="UP000006591"/>
    </source>
</evidence>
<evidence type="ECO:0000256" key="1">
    <source>
        <dbReference type="ARBA" id="ARBA00022723"/>
    </source>
</evidence>
<dbReference type="GO" id="GO:0010333">
    <property type="term" value="F:terpene synthase activity"/>
    <property type="evidence" value="ECO:0007669"/>
    <property type="project" value="InterPro"/>
</dbReference>
<dbReference type="Gramene" id="ONIVA03G19230.1">
    <property type="protein sequence ID" value="ONIVA03G19230.1"/>
    <property type="gene ID" value="ONIVA03G19230"/>
</dbReference>
<dbReference type="InterPro" id="IPR008949">
    <property type="entry name" value="Isoprenoid_synthase_dom_sf"/>
</dbReference>
<dbReference type="PANTHER" id="PTHR31225">
    <property type="entry name" value="OS04G0344100 PROTEIN-RELATED"/>
    <property type="match status" value="1"/>
</dbReference>
<dbReference type="OMA" id="WDKSAVC"/>
<dbReference type="GO" id="GO:0016114">
    <property type="term" value="P:terpenoid biosynthetic process"/>
    <property type="evidence" value="ECO:0007669"/>
    <property type="project" value="InterPro"/>
</dbReference>
<dbReference type="GO" id="GO:0000287">
    <property type="term" value="F:magnesium ion binding"/>
    <property type="evidence" value="ECO:0007669"/>
    <property type="project" value="InterPro"/>
</dbReference>
<dbReference type="PANTHER" id="PTHR31225:SF63">
    <property type="entry name" value="BETA-SELINENE SYNTHASE"/>
    <property type="match status" value="1"/>
</dbReference>
<name>A0A0E0GMP5_ORYNI</name>
<evidence type="ECO:0000259" key="2">
    <source>
        <dbReference type="Pfam" id="PF01397"/>
    </source>
</evidence>
<keyword evidence="1" id="KW-0479">Metal-binding</keyword>
<keyword evidence="5" id="KW-1185">Reference proteome</keyword>
<dbReference type="Pfam" id="PF01397">
    <property type="entry name" value="Terpene_synth"/>
    <property type="match status" value="1"/>
</dbReference>
<dbReference type="AlphaFoldDB" id="A0A0E0GMP5"/>
<dbReference type="eggNOG" id="ENOG502QUCN">
    <property type="taxonomic scope" value="Eukaryota"/>
</dbReference>
<dbReference type="STRING" id="4536.A0A0E0GMP5"/>
<evidence type="ECO:0008006" key="6">
    <source>
        <dbReference type="Google" id="ProtNLM"/>
    </source>
</evidence>
<accession>A0A0E0GMP5</accession>
<dbReference type="SUPFAM" id="SSF48576">
    <property type="entry name" value="Terpenoid synthases"/>
    <property type="match status" value="1"/>
</dbReference>
<dbReference type="InterPro" id="IPR005630">
    <property type="entry name" value="Terpene_synthase_metal-bd"/>
</dbReference>
<dbReference type="InterPro" id="IPR001906">
    <property type="entry name" value="Terpene_synth_N"/>
</dbReference>
<dbReference type="SUPFAM" id="SSF48239">
    <property type="entry name" value="Terpenoid cyclases/Protein prenyltransferases"/>
    <property type="match status" value="1"/>
</dbReference>
<sequence length="464" mass="52460">MALMDFNYSCICFQRSEKWSREQVDHLKRQVHCKLLKATSMAYTVMLVDMLERLHIDDHFRDEITTALQHVLLHHEEQNSVVTVDQLHLESLRFRLLRQHGFWVSADVFDKFKDNTGCFKESLSTDARGLLSLYNAAHLAMPGETALDNAIAFSRRSLQSLQGKLRSPMAEQVSRALDIPLPRTPKLLETMRYITEYEQEEAHDSVVLDLVRLDFELIRSLYLKELKTLSLWDKSAVCILPEYLRLFYIKMLNNFDEMKDSLEPDEKYRMSYVKTSLKQLSEYFLREAQWSSDKHMPSFAEHLDVSCMSSGYPTMALVAVLLCVRDGDGVAASMEASEWTPSLVRAGGEVTRFLNDVASYKTGKSGKDGASTIECYMAERGVGGEEAVAAVAALVESAWRTINRACVEMDPNLLPAARLLVNLATTPEVIYFGGRDGYTVGADLKGLVTALFLDPLPVNQPQQS</sequence>
<organism evidence="4">
    <name type="scientific">Oryza nivara</name>
    <name type="common">Indian wild rice</name>
    <name type="synonym">Oryza sativa f. spontanea</name>
    <dbReference type="NCBI Taxonomy" id="4536"/>
    <lineage>
        <taxon>Eukaryota</taxon>
        <taxon>Viridiplantae</taxon>
        <taxon>Streptophyta</taxon>
        <taxon>Embryophyta</taxon>
        <taxon>Tracheophyta</taxon>
        <taxon>Spermatophyta</taxon>
        <taxon>Magnoliopsida</taxon>
        <taxon>Liliopsida</taxon>
        <taxon>Poales</taxon>
        <taxon>Poaceae</taxon>
        <taxon>BOP clade</taxon>
        <taxon>Oryzoideae</taxon>
        <taxon>Oryzeae</taxon>
        <taxon>Oryzinae</taxon>
        <taxon>Oryza</taxon>
    </lineage>
</organism>
<feature type="domain" description="Terpene synthase metal-binding" evidence="3">
    <location>
        <begin position="230"/>
        <end position="400"/>
    </location>
</feature>
<dbReference type="InterPro" id="IPR008930">
    <property type="entry name" value="Terpenoid_cyclase/PrenylTrfase"/>
</dbReference>
<reference evidence="4" key="1">
    <citation type="submission" date="2015-04" db="UniProtKB">
        <authorList>
            <consortium name="EnsemblPlants"/>
        </authorList>
    </citation>
    <scope>IDENTIFICATION</scope>
    <source>
        <strain evidence="4">SL10</strain>
    </source>
</reference>
<dbReference type="Gene3D" id="1.50.10.130">
    <property type="entry name" value="Terpene synthase, N-terminal domain"/>
    <property type="match status" value="1"/>
</dbReference>
<evidence type="ECO:0000313" key="4">
    <source>
        <dbReference type="EnsemblPlants" id="ONIVA03G19230.1"/>
    </source>
</evidence>
<dbReference type="HOGENOM" id="CLU_003125_7_0_1"/>
<dbReference type="InterPro" id="IPR036965">
    <property type="entry name" value="Terpene_synth_N_sf"/>
</dbReference>
<dbReference type="Gene3D" id="1.10.600.10">
    <property type="entry name" value="Farnesyl Diphosphate Synthase"/>
    <property type="match status" value="2"/>
</dbReference>